<dbReference type="SUPFAM" id="SSF51445">
    <property type="entry name" value="(Trans)glycosidases"/>
    <property type="match status" value="1"/>
</dbReference>
<reference evidence="6" key="1">
    <citation type="submission" date="2017-04" db="EMBL/GenBank/DDBJ databases">
        <authorList>
            <person name="Varghese N."/>
            <person name="Submissions S."/>
        </authorList>
    </citation>
    <scope>NUCLEOTIDE SEQUENCE [LARGE SCALE GENOMIC DNA]</scope>
    <source>
        <strain evidence="6">USBA 82</strain>
    </source>
</reference>
<protein>
    <submittedName>
        <fullName evidence="5">Beta-N-acetylhexosaminidase</fullName>
    </submittedName>
</protein>
<dbReference type="OrthoDB" id="9805821at2"/>
<evidence type="ECO:0000256" key="3">
    <source>
        <dbReference type="ARBA" id="ARBA00023295"/>
    </source>
</evidence>
<keyword evidence="6" id="KW-1185">Reference proteome</keyword>
<dbReference type="InterPro" id="IPR001764">
    <property type="entry name" value="Glyco_hydro_3_N"/>
</dbReference>
<dbReference type="PANTHER" id="PTHR30480">
    <property type="entry name" value="BETA-HEXOSAMINIDASE-RELATED"/>
    <property type="match status" value="1"/>
</dbReference>
<organism evidence="5 6">
    <name type="scientific">Dethiosulfovibrio salsuginis</name>
    <dbReference type="NCBI Taxonomy" id="561720"/>
    <lineage>
        <taxon>Bacteria</taxon>
        <taxon>Thermotogati</taxon>
        <taxon>Synergistota</taxon>
        <taxon>Synergistia</taxon>
        <taxon>Synergistales</taxon>
        <taxon>Dethiosulfovibrionaceae</taxon>
        <taxon>Dethiosulfovibrio</taxon>
    </lineage>
</organism>
<dbReference type="InterPro" id="IPR036881">
    <property type="entry name" value="Glyco_hydro_3_C_sf"/>
</dbReference>
<dbReference type="GO" id="GO:0009254">
    <property type="term" value="P:peptidoglycan turnover"/>
    <property type="evidence" value="ECO:0007669"/>
    <property type="project" value="TreeGrafter"/>
</dbReference>
<dbReference type="GO" id="GO:0004553">
    <property type="term" value="F:hydrolase activity, hydrolyzing O-glycosyl compounds"/>
    <property type="evidence" value="ECO:0007669"/>
    <property type="project" value="InterPro"/>
</dbReference>
<evidence type="ECO:0000256" key="2">
    <source>
        <dbReference type="ARBA" id="ARBA00022801"/>
    </source>
</evidence>
<dbReference type="Proteomes" id="UP000193355">
    <property type="component" value="Unassembled WGS sequence"/>
</dbReference>
<keyword evidence="3" id="KW-0326">Glycosidase</keyword>
<dbReference type="Gene3D" id="3.20.20.300">
    <property type="entry name" value="Glycoside hydrolase, family 3, N-terminal domain"/>
    <property type="match status" value="1"/>
</dbReference>
<comment type="similarity">
    <text evidence="1">Belongs to the glycosyl hydrolase 3 family.</text>
</comment>
<dbReference type="RefSeq" id="WP_085543729.1">
    <property type="nucleotide sequence ID" value="NZ_FXBB01000003.1"/>
</dbReference>
<gene>
    <name evidence="5" type="ORF">SAMN06275492_1033</name>
</gene>
<dbReference type="InterPro" id="IPR017853">
    <property type="entry name" value="GH"/>
</dbReference>
<accession>A0A1X7IJC3</accession>
<dbReference type="GO" id="GO:0005975">
    <property type="term" value="P:carbohydrate metabolic process"/>
    <property type="evidence" value="ECO:0007669"/>
    <property type="project" value="InterPro"/>
</dbReference>
<evidence type="ECO:0000313" key="5">
    <source>
        <dbReference type="EMBL" id="SMG15004.1"/>
    </source>
</evidence>
<dbReference type="PROSITE" id="PS00775">
    <property type="entry name" value="GLYCOSYL_HYDROL_F3"/>
    <property type="match status" value="1"/>
</dbReference>
<proteinExistence type="inferred from homology"/>
<evidence type="ECO:0000313" key="6">
    <source>
        <dbReference type="Proteomes" id="UP000193355"/>
    </source>
</evidence>
<dbReference type="Gene3D" id="3.40.50.1700">
    <property type="entry name" value="Glycoside hydrolase family 3 C-terminal domain"/>
    <property type="match status" value="1"/>
</dbReference>
<evidence type="ECO:0000259" key="4">
    <source>
        <dbReference type="Pfam" id="PF00933"/>
    </source>
</evidence>
<dbReference type="PANTHER" id="PTHR30480:SF16">
    <property type="entry name" value="GLYCOSIDE HYDROLASE FAMILY 3 DOMAIN PROTEIN"/>
    <property type="match status" value="1"/>
</dbReference>
<feature type="domain" description="Glycoside hydrolase family 3 N-terminal" evidence="4">
    <location>
        <begin position="47"/>
        <end position="347"/>
    </location>
</feature>
<dbReference type="PRINTS" id="PR00133">
    <property type="entry name" value="GLHYDRLASE3"/>
</dbReference>
<dbReference type="InterPro" id="IPR036962">
    <property type="entry name" value="Glyco_hydro_3_N_sf"/>
</dbReference>
<dbReference type="AlphaFoldDB" id="A0A1X7IJC3"/>
<name>A0A1X7IJC3_9BACT</name>
<keyword evidence="2" id="KW-0378">Hydrolase</keyword>
<dbReference type="NCBIfam" id="NF003740">
    <property type="entry name" value="PRK05337.1"/>
    <property type="match status" value="1"/>
</dbReference>
<evidence type="ECO:0000256" key="1">
    <source>
        <dbReference type="ARBA" id="ARBA00005336"/>
    </source>
</evidence>
<dbReference type="EMBL" id="FXBB01000003">
    <property type="protein sequence ID" value="SMG15004.1"/>
    <property type="molecule type" value="Genomic_DNA"/>
</dbReference>
<dbReference type="InterPro" id="IPR019800">
    <property type="entry name" value="Glyco_hydro_3_AS"/>
</dbReference>
<dbReference type="Pfam" id="PF00933">
    <property type="entry name" value="Glyco_hydro_3"/>
    <property type="match status" value="1"/>
</dbReference>
<dbReference type="STRING" id="561720.SAMN06275492_1033"/>
<sequence length="532" mass="57184">MIVVRLLVLVLLLPLFWGEVAWSMTVRAKAGQVLALAFRGPVLDGPTLDRLKSIQPGGVILYRWNVENPSQVKELISDLRKRCPLDEPIMVALDQEGGLVARIRTDDSDFPGLMALGATGDISLARRQGYVIGTQMKSLGVDVDYAPVVDVNSNPYNPVIGVRSFGDNVDLVSSMGVAMIEGFMESGLGCSAKHFPGHGDVDMDSHLDLPVLDRSLDSLRALELVPFKAAIEAGVPAIMTAHVVVPELTGDLPATLSPAMVSLLREEMGFDGVILSDSMGMKAISDRWGVPEATVMALKAGVDMILLGADPAFPPERHGEVHDRIVQAVASGELDEAVLDRAIDRIVKWKNSIGLYGESGRPLWIDGSDLMREIAVNSVTLIKSDGSLPIGDSSVLLLWPEVSIAKGEILASFLRESGVKVSLQPFDENGHEDLVEKGASFDRVLVGTYDILKYRSAVPLLASLGDKVVLLSMKTPYDVVAYPDAGTVIACYGDRPETLRALSSGLTKGEFFGKLPVEIPGLFPFGSKLDGF</sequence>
<dbReference type="InterPro" id="IPR050226">
    <property type="entry name" value="NagZ_Beta-hexosaminidase"/>
</dbReference>